<protein>
    <submittedName>
        <fullName evidence="1">Uncharacterized protein</fullName>
    </submittedName>
</protein>
<reference evidence="1 2" key="1">
    <citation type="submission" date="2019-02" db="EMBL/GenBank/DDBJ databases">
        <title>Genomic Encyclopedia of Type Strains, Phase IV (KMG-IV): sequencing the most valuable type-strain genomes for metagenomic binning, comparative biology and taxonomic classification.</title>
        <authorList>
            <person name="Goeker M."/>
        </authorList>
    </citation>
    <scope>NUCLEOTIDE SEQUENCE [LARGE SCALE GENOMIC DNA]</scope>
    <source>
        <strain evidence="1 2">DSM 29486</strain>
    </source>
</reference>
<dbReference type="Proteomes" id="UP000292927">
    <property type="component" value="Unassembled WGS sequence"/>
</dbReference>
<gene>
    <name evidence="1" type="ORF">EV209_1336</name>
</gene>
<organism evidence="1 2">
    <name type="scientific">Cuneatibacter caecimuris</name>
    <dbReference type="NCBI Taxonomy" id="1796618"/>
    <lineage>
        <taxon>Bacteria</taxon>
        <taxon>Bacillati</taxon>
        <taxon>Bacillota</taxon>
        <taxon>Clostridia</taxon>
        <taxon>Lachnospirales</taxon>
        <taxon>Lachnospiraceae</taxon>
        <taxon>Cuneatibacter</taxon>
    </lineage>
</organism>
<dbReference type="AlphaFoldDB" id="A0A4Q7PLZ0"/>
<name>A0A4Q7PLZ0_9FIRM</name>
<proteinExistence type="predicted"/>
<dbReference type="RefSeq" id="WP_130434334.1">
    <property type="nucleotide sequence ID" value="NZ_SGXF01000002.1"/>
</dbReference>
<accession>A0A4Q7PLZ0</accession>
<evidence type="ECO:0000313" key="1">
    <source>
        <dbReference type="EMBL" id="RZT00900.1"/>
    </source>
</evidence>
<dbReference type="EMBL" id="SGXF01000002">
    <property type="protein sequence ID" value="RZT00900.1"/>
    <property type="molecule type" value="Genomic_DNA"/>
</dbReference>
<sequence length="133" mass="15172">MSDIRRAGAPYQYKGKEYELVMTVNVIDQIQETFDIHINEISKIIGDMKSRSFYKNIASIITIMLNEAIEIQNEENGEKNTPINEAEVRRYITNVNINDAFMAIANAYSLAFLMKEEDDIGENDPNRESGKSS</sequence>
<comment type="caution">
    <text evidence="1">The sequence shown here is derived from an EMBL/GenBank/DDBJ whole genome shotgun (WGS) entry which is preliminary data.</text>
</comment>
<keyword evidence="2" id="KW-1185">Reference proteome</keyword>
<evidence type="ECO:0000313" key="2">
    <source>
        <dbReference type="Proteomes" id="UP000292927"/>
    </source>
</evidence>
<dbReference type="OrthoDB" id="1957175at2"/>